<protein>
    <recommendedName>
        <fullName evidence="3">Beta-lactamase-related domain-containing protein</fullName>
    </recommendedName>
</protein>
<comment type="caution">
    <text evidence="4">The sequence shown here is derived from an EMBL/GenBank/DDBJ whole genome shotgun (WGS) entry which is preliminary data.</text>
</comment>
<feature type="chain" id="PRO_5015137516" description="Beta-lactamase-related domain-containing protein" evidence="2">
    <location>
        <begin position="25"/>
        <end position="599"/>
    </location>
</feature>
<keyword evidence="2" id="KW-0732">Signal</keyword>
<organism evidence="4 5">
    <name type="scientific">Elsinoe australis</name>
    <dbReference type="NCBI Taxonomy" id="40998"/>
    <lineage>
        <taxon>Eukaryota</taxon>
        <taxon>Fungi</taxon>
        <taxon>Dikarya</taxon>
        <taxon>Ascomycota</taxon>
        <taxon>Pezizomycotina</taxon>
        <taxon>Dothideomycetes</taxon>
        <taxon>Dothideomycetidae</taxon>
        <taxon>Myriangiales</taxon>
        <taxon>Elsinoaceae</taxon>
        <taxon>Elsinoe</taxon>
    </lineage>
</organism>
<reference evidence="4 5" key="1">
    <citation type="submission" date="2017-05" db="EMBL/GenBank/DDBJ databases">
        <title>Draft genome sequence of Elsinoe australis.</title>
        <authorList>
            <person name="Cheng Q."/>
        </authorList>
    </citation>
    <scope>NUCLEOTIDE SEQUENCE [LARGE SCALE GENOMIC DNA]</scope>
    <source>
        <strain evidence="4 5">NL1</strain>
    </source>
</reference>
<dbReference type="PROSITE" id="PS51257">
    <property type="entry name" value="PROKAR_LIPOPROTEIN"/>
    <property type="match status" value="1"/>
</dbReference>
<proteinExistence type="inferred from homology"/>
<evidence type="ECO:0000313" key="4">
    <source>
        <dbReference type="EMBL" id="PSK51802.1"/>
    </source>
</evidence>
<dbReference type="InterPro" id="IPR012338">
    <property type="entry name" value="Beta-lactam/transpept-like"/>
</dbReference>
<dbReference type="EMBL" id="NHZQ01000121">
    <property type="protein sequence ID" value="PSK51802.1"/>
    <property type="molecule type" value="Genomic_DNA"/>
</dbReference>
<feature type="domain" description="Beta-lactamase-related" evidence="3">
    <location>
        <begin position="105"/>
        <end position="415"/>
    </location>
</feature>
<dbReference type="Proteomes" id="UP000243723">
    <property type="component" value="Unassembled WGS sequence"/>
</dbReference>
<accession>A0A2P7ZUB7</accession>
<name>A0A2P7ZUB7_9PEZI</name>
<dbReference type="InterPro" id="IPR001466">
    <property type="entry name" value="Beta-lactam-related"/>
</dbReference>
<dbReference type="PANTHER" id="PTHR22935">
    <property type="entry name" value="PENICILLIN-BINDING PROTEIN"/>
    <property type="match status" value="1"/>
</dbReference>
<dbReference type="OrthoDB" id="10250282at2759"/>
<evidence type="ECO:0000256" key="1">
    <source>
        <dbReference type="ARBA" id="ARBA00038473"/>
    </source>
</evidence>
<keyword evidence="5" id="KW-1185">Reference proteome</keyword>
<dbReference type="AlphaFoldDB" id="A0A2P7ZUB7"/>
<gene>
    <name evidence="4" type="ORF">B9Z65_3069</name>
</gene>
<dbReference type="PANTHER" id="PTHR22935:SF95">
    <property type="entry name" value="BETA-LACTAMASE-LIKE 1-RELATED"/>
    <property type="match status" value="1"/>
</dbReference>
<dbReference type="InterPro" id="IPR051478">
    <property type="entry name" value="Beta-lactamase-like_AB/R"/>
</dbReference>
<sequence length="599" mass="64347">MRLYRSRALSVSWPFLSLLSLVSSSCIPDVPSTLLSDPAVLQHPAVQAAFKEVERNLSGLFTGSTRDALSFAILHASSPDKAFSFNNGPVKFNETLGNLTDSNEPRVDSDSIFRVASVSKNFVTFSALVVENESRAQDTVPHLTLETPVRNVLPSFGLPDIDWQNGGSEISLSMLGTHSSGLPREGYLTDYNMVVGLSKASSDGIGAEWAGVTPESLVESFKQRPVMFAPGQRAAYSNAGICLLAFATVAHHNLLTTTNETWSQYATTSIFTPLNMTHTFFGRIPSPLIPQIVVPGSQNWVDLLIGPGYDPAGGAWSSANDLARYLHNWLSPTPRLITPLQRRTALQPRLSLPDGKQQVGFGWEITSVSTAGSLGQAKTYAVTGKSGDAGGFHSWIDVVPNLGYGIVVLTAESQDAGEGYARLVPTSVRDSVHAILVPAFAEALAARLGERFAGNYSMAQDTGLVVEQVRGAGNGSATSSARLEVEGGQLFVRELLVNGTSAWEGLDKLSWTEGSQSRFFSTPEGVGLNPAEGAGEAAQFGEGARVWRVIPDLETCDWFDFDGYADSNGWPLSKIVLVEKEGGGVELRYPPFDTVLQRQ</sequence>
<dbReference type="STRING" id="40998.A0A2P7ZUB7"/>
<evidence type="ECO:0000313" key="5">
    <source>
        <dbReference type="Proteomes" id="UP000243723"/>
    </source>
</evidence>
<comment type="similarity">
    <text evidence="1">Belongs to the beta-lactamase family.</text>
</comment>
<dbReference type="SUPFAM" id="SSF56601">
    <property type="entry name" value="beta-lactamase/transpeptidase-like"/>
    <property type="match status" value="1"/>
</dbReference>
<feature type="signal peptide" evidence="2">
    <location>
        <begin position="1"/>
        <end position="24"/>
    </location>
</feature>
<dbReference type="Gene3D" id="3.40.710.10">
    <property type="entry name" value="DD-peptidase/beta-lactamase superfamily"/>
    <property type="match status" value="1"/>
</dbReference>
<dbReference type="Pfam" id="PF00144">
    <property type="entry name" value="Beta-lactamase"/>
    <property type="match status" value="1"/>
</dbReference>
<evidence type="ECO:0000259" key="3">
    <source>
        <dbReference type="Pfam" id="PF00144"/>
    </source>
</evidence>
<evidence type="ECO:0000256" key="2">
    <source>
        <dbReference type="SAM" id="SignalP"/>
    </source>
</evidence>